<evidence type="ECO:0000256" key="1">
    <source>
        <dbReference type="SAM" id="Phobius"/>
    </source>
</evidence>
<keyword evidence="3" id="KW-1185">Reference proteome</keyword>
<gene>
    <name evidence="2" type="ORF">LMG28140_01089</name>
</gene>
<keyword evidence="1" id="KW-0472">Membrane</keyword>
<dbReference type="Proteomes" id="UP000598032">
    <property type="component" value="Unassembled WGS sequence"/>
</dbReference>
<dbReference type="EMBL" id="CAJHCP010000002">
    <property type="protein sequence ID" value="CAD6518407.1"/>
    <property type="molecule type" value="Genomic_DNA"/>
</dbReference>
<proteinExistence type="predicted"/>
<evidence type="ECO:0000313" key="2">
    <source>
        <dbReference type="EMBL" id="CAD6518407.1"/>
    </source>
</evidence>
<protein>
    <submittedName>
        <fullName evidence="2">Uncharacterized protein</fullName>
    </submittedName>
</protein>
<comment type="caution">
    <text evidence="2">The sequence shown here is derived from an EMBL/GenBank/DDBJ whole genome shotgun (WGS) entry which is preliminary data.</text>
</comment>
<keyword evidence="1" id="KW-1133">Transmembrane helix</keyword>
<evidence type="ECO:0000313" key="3">
    <source>
        <dbReference type="Proteomes" id="UP000598032"/>
    </source>
</evidence>
<accession>A0ABM8NDE5</accession>
<feature type="transmembrane region" description="Helical" evidence="1">
    <location>
        <begin position="30"/>
        <end position="50"/>
    </location>
</feature>
<sequence length="79" mass="8058">MCCAIVALTMTLLASWRSVSSTVGARVGWLRRMAIVVIAMATAAGSAIAADQFAAGGRGGSLANITQSGSLPLCGHFFR</sequence>
<reference evidence="2 3" key="1">
    <citation type="submission" date="2020-10" db="EMBL/GenBank/DDBJ databases">
        <authorList>
            <person name="Peeters C."/>
        </authorList>
    </citation>
    <scope>NUCLEOTIDE SEQUENCE [LARGE SCALE GENOMIC DNA]</scope>
    <source>
        <strain evidence="2 3">LMG 28140</strain>
    </source>
</reference>
<keyword evidence="1" id="KW-0812">Transmembrane</keyword>
<organism evidence="2 3">
    <name type="scientific">Paraburkholderia metrosideri</name>
    <dbReference type="NCBI Taxonomy" id="580937"/>
    <lineage>
        <taxon>Bacteria</taxon>
        <taxon>Pseudomonadati</taxon>
        <taxon>Pseudomonadota</taxon>
        <taxon>Betaproteobacteria</taxon>
        <taxon>Burkholderiales</taxon>
        <taxon>Burkholderiaceae</taxon>
        <taxon>Paraburkholderia</taxon>
    </lineage>
</organism>
<name>A0ABM8NDE5_9BURK</name>